<organism evidence="2 3">
    <name type="scientific">Luteolibacter arcticus</name>
    <dbReference type="NCBI Taxonomy" id="1581411"/>
    <lineage>
        <taxon>Bacteria</taxon>
        <taxon>Pseudomonadati</taxon>
        <taxon>Verrucomicrobiota</taxon>
        <taxon>Verrucomicrobiia</taxon>
        <taxon>Verrucomicrobiales</taxon>
        <taxon>Verrucomicrobiaceae</taxon>
        <taxon>Luteolibacter</taxon>
    </lineage>
</organism>
<keyword evidence="1" id="KW-0732">Signal</keyword>
<name>A0ABT3GSZ6_9BACT</name>
<dbReference type="EMBL" id="JAPDDT010000034">
    <property type="protein sequence ID" value="MCW1926654.1"/>
    <property type="molecule type" value="Genomic_DNA"/>
</dbReference>
<dbReference type="NCBIfam" id="TIGR02601">
    <property type="entry name" value="autotrns_rpt"/>
    <property type="match status" value="4"/>
</dbReference>
<dbReference type="Pfam" id="PF12951">
    <property type="entry name" value="PATR"/>
    <property type="match status" value="7"/>
</dbReference>
<dbReference type="InterPro" id="IPR013425">
    <property type="entry name" value="Autotrns_rpt"/>
</dbReference>
<evidence type="ECO:0000313" key="2">
    <source>
        <dbReference type="EMBL" id="MCW1926654.1"/>
    </source>
</evidence>
<reference evidence="2 3" key="1">
    <citation type="submission" date="2022-10" db="EMBL/GenBank/DDBJ databases">
        <title>Luteolibacter arcticus strain CCTCC AB 2014275, whole genome shotgun sequencing project.</title>
        <authorList>
            <person name="Zhao G."/>
            <person name="Shen L."/>
        </authorList>
    </citation>
    <scope>NUCLEOTIDE SEQUENCE [LARGE SCALE GENOMIC DNA]</scope>
    <source>
        <strain evidence="2 3">CCTCC AB 2014275</strain>
    </source>
</reference>
<proteinExistence type="predicted"/>
<dbReference type="InterPro" id="IPR011050">
    <property type="entry name" value="Pectin_lyase_fold/virulence"/>
</dbReference>
<dbReference type="PROSITE" id="PS00018">
    <property type="entry name" value="EF_HAND_1"/>
    <property type="match status" value="1"/>
</dbReference>
<protein>
    <submittedName>
        <fullName evidence="2">Autotransporter-associated beta strand repeat-containing protein</fullName>
    </submittedName>
</protein>
<dbReference type="InterPro" id="IPR012332">
    <property type="entry name" value="Autotransporter_pectin_lyase_C"/>
</dbReference>
<dbReference type="RefSeq" id="WP_264490762.1">
    <property type="nucleotide sequence ID" value="NZ_JAPDDT010000034.1"/>
</dbReference>
<dbReference type="Gene3D" id="2.160.20.20">
    <property type="match status" value="1"/>
</dbReference>
<evidence type="ECO:0000256" key="1">
    <source>
        <dbReference type="ARBA" id="ARBA00022729"/>
    </source>
</evidence>
<dbReference type="Proteomes" id="UP001320876">
    <property type="component" value="Unassembled WGS sequence"/>
</dbReference>
<keyword evidence="3" id="KW-1185">Reference proteome</keyword>
<accession>A0ABT3GSZ6</accession>
<sequence length="1754" mass="174122">MNNQTPYTNQRDVLLRAALRTGISHGQAAFYAVVALSGPLAAQSISVNFGAEQGGEVSEASKTAGAVPVAGNFWNNTTVAAGTLGGLLDSNGATTTGSVSWNSENTYLSASTGATATSENGDLTTGYLDDSGAGWTMDLASPFLLNDIYIIHATDQASPGAISAVRVNGSFYKGDGVGATIPGTASQSWSAASWTNADTLVESTNFIKVLGQPAVSLSGVRGTTSRSALGGVQVVNAYAGTLAYWDANGATAGFGDPIDGTWGTNTFWSASAAGDTATTAWTAGRAAVFSAPAVDTNFTVSVTGTQAADAIWLKQGLQQLNGGVINLSGGLGLVRADGNSQLVIGSQLTGTDVTFAGPVYLLNAANSITGLVTVKSGTTTLEANQSWARIAGGGTIATAGDSVLTVGATNLDSSYAGGISGAFTKAGTGTLTLGANAGAGASFVINGGTVAFDTRVGGNISVARMFTGSGAVLFTGDGTSETSAIVLALPDLSEFSGPITISGARVNPVVGDEFGTSAVSVQAGGQIFATAGTIANNLTLAGLGTTEAAGQLGAVRLQGGAALSGNITLQGAVRVNTWGGAVGSINGPIIGNAASSLEKTGTGTLTIGSTGNSGFLGKTTVDGSAGNGTLQLASDTSLGTAPASPTADAITLLNGGLLQGTGDLVLAANRGITLSSGNGGFNTLTGFTTTVNSPITGAGNLSFTAGPGTTVLNGNVNITGAVNVNAGTTATFAAASVVAGSLIGYSSTTNLSATSATFANMNLGAGTNNAHTVNHSSGIVTSTAQAFIGHWGGNTSVYNISGGSLNLPDNVTDPGAENQANLILGIDGSGILNVSGTGVVNTSSLVVNGRSEGHNTGGANPQPDTVNLTGGRLNLGKWGMITEGTTYAVNLGGGTLGASANWSSSLNMAFTGTNGNTVINTANSVDGTTPHTITLTGTLSGAGGLIKRGAGTLNIGGATKTFTGGVTLEAGTLLLGAGTVSGNLELLGGTFQPGTPTTAGVLQVPNATFGGSGLTFRIGSSVDTINTGNVTVSVPTVITASLLGSLTPGQEFTVIDYSGTMTGFSNLSLAALPNPRYQASLVHDTVNKAVKVRIDAIDSLIWTAAAGTTWDFSAQSWKLSSSSAPTAFLPLDTVLFDGTNPGTITLAGALNATLVTVQTPGNYTFSGSGGLAGNARLVKNGTGSLRLENTNTHAGGNQINGGTVTVATPGALGASGNVTSIAAGGTLDLNGQNLETTPQVIQSAGLLTNGIATRAIVPSFTLTGNAEINSSNEIFIGASAGSAGTFSLGGHTLTKNGTGTLFLNSVSSGNGNIILNGGTLYLIKPYGEGNQRNVALNGTGTVTVNSGASLINARWSSTLDLSKAIVLNGGSLGSAWPGPNGGTIASPISVTADSSLTFGGGYGNVTLSGLITGGSRLTRTGGEQVTFTADNTWTGGLTINSGTVQVGNGGTTGLIGTGSVINNTTLTFNRSNALTIVNAIGGTGAVVKKGTGDTTLTGVNTYTGNTTVETGALVLGAAGKMNFKPAANGISNRITGAGAVDLRGKFTIDLSTADTTTGNSWTLVDRAALAFETFDASFGLDGFTQAADVHTMNSGGFLWTFTESDGVLSVQPGTGGGGYDGWETANGIAGAGANTDSDGDGIVNGIEFVLGTVPSGPNDSASLPKFTVDPTDSAYMLFAFNVTDVSKPYNPRFEYSTTLQAASWSDDLGSGVTQQITEIEEGVLERWTFRVQKSVAAPGGKFFGRIKVDLPVTP</sequence>
<dbReference type="InterPro" id="IPR018247">
    <property type="entry name" value="EF_Hand_1_Ca_BS"/>
</dbReference>
<gene>
    <name evidence="2" type="ORF">OKA05_29140</name>
</gene>
<comment type="caution">
    <text evidence="2">The sequence shown here is derived from an EMBL/GenBank/DDBJ whole genome shotgun (WGS) entry which is preliminary data.</text>
</comment>
<dbReference type="SUPFAM" id="SSF51126">
    <property type="entry name" value="Pectin lyase-like"/>
    <property type="match status" value="1"/>
</dbReference>
<evidence type="ECO:0000313" key="3">
    <source>
        <dbReference type="Proteomes" id="UP001320876"/>
    </source>
</evidence>